<reference evidence="2" key="2">
    <citation type="submission" date="2022-01" db="EMBL/GenBank/DDBJ databases">
        <authorList>
            <person name="Yamashiro T."/>
            <person name="Shiraishi A."/>
            <person name="Satake H."/>
            <person name="Nakayama K."/>
        </authorList>
    </citation>
    <scope>NUCLEOTIDE SEQUENCE</scope>
</reference>
<name>A0ABQ5E2R7_9ASTR</name>
<reference evidence="2" key="1">
    <citation type="journal article" date="2022" name="Int. J. Mol. Sci.">
        <title>Draft Genome of Tanacetum Coccineum: Genomic Comparison of Closely Related Tanacetum-Family Plants.</title>
        <authorList>
            <person name="Yamashiro T."/>
            <person name="Shiraishi A."/>
            <person name="Nakayama K."/>
            <person name="Satake H."/>
        </authorList>
    </citation>
    <scope>NUCLEOTIDE SEQUENCE</scope>
</reference>
<keyword evidence="3" id="KW-1185">Reference proteome</keyword>
<dbReference type="EMBL" id="BQNB010015918">
    <property type="protein sequence ID" value="GJT45638.1"/>
    <property type="molecule type" value="Genomic_DNA"/>
</dbReference>
<dbReference type="Pfam" id="PF22936">
    <property type="entry name" value="Pol_BBD"/>
    <property type="match status" value="1"/>
</dbReference>
<sequence length="138" mass="15341">PGKKGEKTKGKAACIETETGPVPNMAHKEDEESEWIFDSGCTEYITYLSNILVNKKATHFDAPIVIPNGDSIPVIRKGDYVLPEGTKLNGVLYVPDFKCNLLSVNRTTEEELDWCGEMLRGTVPNEDNSRKKGHGYHC</sequence>
<comment type="caution">
    <text evidence="2">The sequence shown here is derived from an EMBL/GenBank/DDBJ whole genome shotgun (WGS) entry which is preliminary data.</text>
</comment>
<feature type="domain" description="Retrovirus-related Pol polyprotein from transposon TNT 1-94-like beta-barrel" evidence="1">
    <location>
        <begin position="35"/>
        <end position="110"/>
    </location>
</feature>
<protein>
    <recommendedName>
        <fullName evidence="1">Retrovirus-related Pol polyprotein from transposon TNT 1-94-like beta-barrel domain-containing protein</fullName>
    </recommendedName>
</protein>
<feature type="non-terminal residue" evidence="2">
    <location>
        <position position="1"/>
    </location>
</feature>
<dbReference type="InterPro" id="IPR054722">
    <property type="entry name" value="PolX-like_BBD"/>
</dbReference>
<organism evidence="2 3">
    <name type="scientific">Tanacetum coccineum</name>
    <dbReference type="NCBI Taxonomy" id="301880"/>
    <lineage>
        <taxon>Eukaryota</taxon>
        <taxon>Viridiplantae</taxon>
        <taxon>Streptophyta</taxon>
        <taxon>Embryophyta</taxon>
        <taxon>Tracheophyta</taxon>
        <taxon>Spermatophyta</taxon>
        <taxon>Magnoliopsida</taxon>
        <taxon>eudicotyledons</taxon>
        <taxon>Gunneridae</taxon>
        <taxon>Pentapetalae</taxon>
        <taxon>asterids</taxon>
        <taxon>campanulids</taxon>
        <taxon>Asterales</taxon>
        <taxon>Asteraceae</taxon>
        <taxon>Asteroideae</taxon>
        <taxon>Anthemideae</taxon>
        <taxon>Anthemidinae</taxon>
        <taxon>Tanacetum</taxon>
    </lineage>
</organism>
<proteinExistence type="predicted"/>
<dbReference type="Proteomes" id="UP001151760">
    <property type="component" value="Unassembled WGS sequence"/>
</dbReference>
<evidence type="ECO:0000259" key="1">
    <source>
        <dbReference type="Pfam" id="PF22936"/>
    </source>
</evidence>
<gene>
    <name evidence="2" type="ORF">Tco_0954353</name>
</gene>
<evidence type="ECO:0000313" key="3">
    <source>
        <dbReference type="Proteomes" id="UP001151760"/>
    </source>
</evidence>
<evidence type="ECO:0000313" key="2">
    <source>
        <dbReference type="EMBL" id="GJT45638.1"/>
    </source>
</evidence>
<accession>A0ABQ5E2R7</accession>